<dbReference type="SUPFAM" id="SSF48208">
    <property type="entry name" value="Six-hairpin glycosidases"/>
    <property type="match status" value="1"/>
</dbReference>
<keyword evidence="2" id="KW-0812">Transmembrane</keyword>
<sequence>MKNPILINTSVPVSDGMFSFEIEPPTPTRNKKKKQRIFFGLLIIILALGGLGVAGYASGLISAGENSTSPSSFAPTSYPTPTPTSSSPTLSPTTSSPTLSPTTSSPTLTPATSSPTPSPTISSFAPTSYPTPTPTSSSPTLSPTTSSPTPSPTISWEPTDYMSMLGDEAAGKRQAFMAENRMYYLTTSEDKMGLWHPFFHDLRSRGTAIAKYDPSDGTPKAGVGNDYTGWEWYRATNVAVGSIVDHSGPTLEVTGEKMIWDQPVPTRMWWRPDRIINEYDLESPYVPQGTYPGGLPWNIGTQWESGVDFWGWFVFDTPEDCFAQCDASTICFSAVYEVDADGNTQCWIGPTMYTEPPDPTSSRGEGKVSTTYVKGIKGIEPVLVREEKFITIDEVVSVTFTSSRPVTLRVDGGSYTTGLVNKPNRGIVGGLQSLNGTCSHDSATDTLRVDERGRSLAKVYQDPVINRDGRFVLDKTSAVLAASLPLRDVEISSREGWWGPVCEYRFTLPLDGTDNSVALSWSMDDKSKYHQVRDKVVAGAGRAEADKQAKTDRFNLLLNDVVPYFRCSDHDVVKIYYFLWSVYLMLYIDVGDGLESYPHTQSAANNFLGMHRFDAVFQIRVGAWTNPDHHDFYANGNVLVWENVFNRGLNSSNMLPDNFGIDWGSAIFGNEVNLHIIGALEIFEHSGDREFLQHAYNFYKSLYWSDMFWVGNCFQMAYDAILALNTMAKELGVEEEGKHWNSTGGMDFWTSEHYQTRYQAKWDSSKNWNVTGNAAFNWIEIAGLGIGDVKREWVENMGRIWLANATHGHFDIVPLSRVPLKNYHKDDDEEGNPRCPLGTASSSPQCTGGVDKDFTIVPDGSYWNLWPLYRHKVSDVANKITLAHLKRYNMENGLPVAPEARRLDLKEFGNQFNNFNAGKILLYLQGIGGLRVSNIDDSFTFADSLPTNWTYMEFRVPVKRNNSEGISEDVQWIKARAEREREGNVVKKKITVENSPFTNLFVQPWADGAEVMVGNGGIEQDNRHVEWEFHGEAAGGVEVELELDYVGREDWDGGEDWDGSLEAEGLTSKYRDYYA</sequence>
<evidence type="ECO:0000256" key="2">
    <source>
        <dbReference type="SAM" id="Phobius"/>
    </source>
</evidence>
<feature type="compositionally biased region" description="Low complexity" evidence="1">
    <location>
        <begin position="67"/>
        <end position="159"/>
    </location>
</feature>
<gene>
    <name evidence="3" type="ORF">TrCOL_g10564</name>
</gene>
<comment type="caution">
    <text evidence="3">The sequence shown here is derived from an EMBL/GenBank/DDBJ whole genome shotgun (WGS) entry which is preliminary data.</text>
</comment>
<keyword evidence="4" id="KW-1185">Reference proteome</keyword>
<dbReference type="AlphaFoldDB" id="A0A9W7LEW0"/>
<feature type="region of interest" description="Disordered" evidence="1">
    <location>
        <begin position="64"/>
        <end position="159"/>
    </location>
</feature>
<feature type="transmembrane region" description="Helical" evidence="2">
    <location>
        <begin position="37"/>
        <end position="57"/>
    </location>
</feature>
<keyword evidence="2" id="KW-0472">Membrane</keyword>
<protein>
    <submittedName>
        <fullName evidence="3">Uncharacterized protein</fullName>
    </submittedName>
</protein>
<dbReference type="Proteomes" id="UP001165065">
    <property type="component" value="Unassembled WGS sequence"/>
</dbReference>
<reference evidence="4" key="1">
    <citation type="journal article" date="2023" name="Commun. Biol.">
        <title>Genome analysis of Parmales, the sister group of diatoms, reveals the evolutionary specialization of diatoms from phago-mixotrophs to photoautotrophs.</title>
        <authorList>
            <person name="Ban H."/>
            <person name="Sato S."/>
            <person name="Yoshikawa S."/>
            <person name="Yamada K."/>
            <person name="Nakamura Y."/>
            <person name="Ichinomiya M."/>
            <person name="Sato N."/>
            <person name="Blanc-Mathieu R."/>
            <person name="Endo H."/>
            <person name="Kuwata A."/>
            <person name="Ogata H."/>
        </authorList>
    </citation>
    <scope>NUCLEOTIDE SEQUENCE [LARGE SCALE GENOMIC DNA]</scope>
</reference>
<keyword evidence="2" id="KW-1133">Transmembrane helix</keyword>
<dbReference type="OrthoDB" id="10279338at2759"/>
<dbReference type="GO" id="GO:0005975">
    <property type="term" value="P:carbohydrate metabolic process"/>
    <property type="evidence" value="ECO:0007669"/>
    <property type="project" value="InterPro"/>
</dbReference>
<proteinExistence type="predicted"/>
<accession>A0A9W7LEW0</accession>
<dbReference type="InterPro" id="IPR008928">
    <property type="entry name" value="6-hairpin_glycosidase_sf"/>
</dbReference>
<organism evidence="3 4">
    <name type="scientific">Triparma columacea</name>
    <dbReference type="NCBI Taxonomy" id="722753"/>
    <lineage>
        <taxon>Eukaryota</taxon>
        <taxon>Sar</taxon>
        <taxon>Stramenopiles</taxon>
        <taxon>Ochrophyta</taxon>
        <taxon>Bolidophyceae</taxon>
        <taxon>Parmales</taxon>
        <taxon>Triparmaceae</taxon>
        <taxon>Triparma</taxon>
    </lineage>
</organism>
<evidence type="ECO:0000256" key="1">
    <source>
        <dbReference type="SAM" id="MobiDB-lite"/>
    </source>
</evidence>
<feature type="region of interest" description="Disordered" evidence="1">
    <location>
        <begin position="825"/>
        <end position="844"/>
    </location>
</feature>
<evidence type="ECO:0000313" key="3">
    <source>
        <dbReference type="EMBL" id="GMI47276.1"/>
    </source>
</evidence>
<dbReference type="PRINTS" id="PR01217">
    <property type="entry name" value="PRICHEXTENSN"/>
</dbReference>
<name>A0A9W7LEW0_9STRA</name>
<evidence type="ECO:0000313" key="4">
    <source>
        <dbReference type="Proteomes" id="UP001165065"/>
    </source>
</evidence>
<dbReference type="EMBL" id="BRYA01000336">
    <property type="protein sequence ID" value="GMI47276.1"/>
    <property type="molecule type" value="Genomic_DNA"/>
</dbReference>